<evidence type="ECO:0000259" key="6">
    <source>
        <dbReference type="Pfam" id="PF00251"/>
    </source>
</evidence>
<dbReference type="InterPro" id="IPR032313">
    <property type="entry name" value="DUF4980"/>
</dbReference>
<dbReference type="InterPro" id="IPR018053">
    <property type="entry name" value="Glyco_hydro_32_AS"/>
</dbReference>
<evidence type="ECO:0000313" key="9">
    <source>
        <dbReference type="EMBL" id="MCJ2382215.1"/>
    </source>
</evidence>
<dbReference type="SMART" id="SM00640">
    <property type="entry name" value="Glyco_32"/>
    <property type="match status" value="1"/>
</dbReference>
<evidence type="ECO:0000256" key="1">
    <source>
        <dbReference type="ARBA" id="ARBA00009902"/>
    </source>
</evidence>
<dbReference type="InterPro" id="IPR013320">
    <property type="entry name" value="ConA-like_dom_sf"/>
</dbReference>
<evidence type="ECO:0000313" key="10">
    <source>
        <dbReference type="Proteomes" id="UP001165444"/>
    </source>
</evidence>
<evidence type="ECO:0000259" key="8">
    <source>
        <dbReference type="Pfam" id="PF16352"/>
    </source>
</evidence>
<dbReference type="SUPFAM" id="SSF49899">
    <property type="entry name" value="Concanavalin A-like lectins/glucanases"/>
    <property type="match status" value="1"/>
</dbReference>
<sequence length="620" mass="70163">MVRISNYGLLSLLALCLVSSCTSSDKTTYKVDWLSDNTAVISIDKPTKYIVLPVEENASETKVCLLGEETGEVDMDIRLARNKVDYCVPFELPQGKDVTLRISNIDKECITWSEISFSDTFNIDNVEPFRPVYHFTPSYGWMNDPNGMVYKDGEYHLFYQYNPYGSMWGNMHWGHTVSRDLVNWEQQPVALARDTMGHIFSGSSVVDKNNTAGFGEGAIVAFYTSASDKNGQIQCLAYSTDNGRTFTKYQNNPILTPFDGLRDFRDPKVFWYEPQQKWVMIVSADKEMRFYSSPNLKDWTYMSSFGEGYGIQPNQFECPDFFELPVDGNPDKKKWVMIVNVNPGCMFGGSATEYFVGDFDGTKFTCDTPKDVTKWMDWGKDHYATVTFSNTGDRVIAMPWMSNWQYANVVPTKQFRSAQGLPRELSLYSEDGHIYMASTPVEELSTLRNGTSNKLEPFKVDGKHDAGELIDGNKGTYELNVSINPLNAKKAGFTLKNSKGENVKIYLDLADKKLVMDRVNSGLVDFGEKSAPHAKENHDNRKTNAINYVNDFALATWGKLPTDKKFDFRIFVDKCSVEIFLNGGKVAMTNLVFPTEPYTQWEFFGEGGTFEVEAAEVYGI</sequence>
<dbReference type="CDD" id="cd18622">
    <property type="entry name" value="GH32_Inu-like"/>
    <property type="match status" value="1"/>
</dbReference>
<organism evidence="9 10">
    <name type="scientific">Parabacteroides faecalis</name>
    <dbReference type="NCBI Taxonomy" id="2924040"/>
    <lineage>
        <taxon>Bacteria</taxon>
        <taxon>Pseudomonadati</taxon>
        <taxon>Bacteroidota</taxon>
        <taxon>Bacteroidia</taxon>
        <taxon>Bacteroidales</taxon>
        <taxon>Tannerellaceae</taxon>
        <taxon>Parabacteroides</taxon>
    </lineage>
</organism>
<dbReference type="Pfam" id="PF16352">
    <property type="entry name" value="DUF4980"/>
    <property type="match status" value="1"/>
</dbReference>
<comment type="caution">
    <text evidence="9">The sequence shown here is derived from an EMBL/GenBank/DDBJ whole genome shotgun (WGS) entry which is preliminary data.</text>
</comment>
<protein>
    <submittedName>
        <fullName evidence="9">GH32 C-terminal domain-containing protein</fullName>
    </submittedName>
</protein>
<dbReference type="InterPro" id="IPR013148">
    <property type="entry name" value="Glyco_hydro_32_N"/>
</dbReference>
<dbReference type="PANTHER" id="PTHR42800">
    <property type="entry name" value="EXOINULINASE INUD (AFU_ORTHOLOGUE AFUA_5G00480)"/>
    <property type="match status" value="1"/>
</dbReference>
<dbReference type="PANTHER" id="PTHR42800:SF1">
    <property type="entry name" value="EXOINULINASE INUD (AFU_ORTHOLOGUE AFUA_5G00480)"/>
    <property type="match status" value="1"/>
</dbReference>
<dbReference type="SUPFAM" id="SSF75005">
    <property type="entry name" value="Arabinanase/levansucrase/invertase"/>
    <property type="match status" value="1"/>
</dbReference>
<accession>A0ABT0C5C6</accession>
<dbReference type="Gene3D" id="2.60.120.560">
    <property type="entry name" value="Exo-inulinase, domain 1"/>
    <property type="match status" value="1"/>
</dbReference>
<dbReference type="InterPro" id="IPR013189">
    <property type="entry name" value="Glyco_hydro_32_C"/>
</dbReference>
<evidence type="ECO:0000256" key="2">
    <source>
        <dbReference type="ARBA" id="ARBA00022801"/>
    </source>
</evidence>
<feature type="domain" description="Glycosyl hydrolase family 32 N-terminal" evidence="6">
    <location>
        <begin position="134"/>
        <end position="436"/>
    </location>
</feature>
<keyword evidence="5" id="KW-0732">Signal</keyword>
<dbReference type="PROSITE" id="PS00609">
    <property type="entry name" value="GLYCOSYL_HYDROL_F32"/>
    <property type="match status" value="1"/>
</dbReference>
<feature type="signal peptide" evidence="5">
    <location>
        <begin position="1"/>
        <end position="23"/>
    </location>
</feature>
<comment type="similarity">
    <text evidence="1 4">Belongs to the glycosyl hydrolase 32 family.</text>
</comment>
<proteinExistence type="inferred from homology"/>
<dbReference type="Gene3D" id="2.115.10.20">
    <property type="entry name" value="Glycosyl hydrolase domain, family 43"/>
    <property type="match status" value="1"/>
</dbReference>
<evidence type="ECO:0000256" key="5">
    <source>
        <dbReference type="SAM" id="SignalP"/>
    </source>
</evidence>
<dbReference type="Pfam" id="PF00251">
    <property type="entry name" value="Glyco_hydro_32N"/>
    <property type="match status" value="1"/>
</dbReference>
<evidence type="ECO:0000259" key="7">
    <source>
        <dbReference type="Pfam" id="PF08244"/>
    </source>
</evidence>
<dbReference type="Pfam" id="PF08244">
    <property type="entry name" value="Glyco_hydro_32C"/>
    <property type="match status" value="1"/>
</dbReference>
<feature type="domain" description="DUF4980" evidence="8">
    <location>
        <begin position="35"/>
        <end position="133"/>
    </location>
</feature>
<evidence type="ECO:0000256" key="3">
    <source>
        <dbReference type="ARBA" id="ARBA00023295"/>
    </source>
</evidence>
<gene>
    <name evidence="9" type="ORF">MUN53_16635</name>
</gene>
<keyword evidence="3 4" id="KW-0326">Glycosidase</keyword>
<dbReference type="Proteomes" id="UP001165444">
    <property type="component" value="Unassembled WGS sequence"/>
</dbReference>
<keyword evidence="10" id="KW-1185">Reference proteome</keyword>
<dbReference type="EMBL" id="JAKZMM010000063">
    <property type="protein sequence ID" value="MCJ2382215.1"/>
    <property type="molecule type" value="Genomic_DNA"/>
</dbReference>
<name>A0ABT0C5C6_9BACT</name>
<reference evidence="9 10" key="1">
    <citation type="submission" date="2022-03" db="EMBL/GenBank/DDBJ databases">
        <title>Parabacteroides sp. nov. isolated from swine feces.</title>
        <authorList>
            <person name="Bak J.E."/>
        </authorList>
    </citation>
    <scope>NUCLEOTIDE SEQUENCE [LARGE SCALE GENOMIC DNA]</scope>
    <source>
        <strain evidence="9 10">AGMB00274</strain>
    </source>
</reference>
<dbReference type="InterPro" id="IPR001362">
    <property type="entry name" value="Glyco_hydro_32"/>
</dbReference>
<feature type="domain" description="Glycosyl hydrolase family 32 C-terminal" evidence="7">
    <location>
        <begin position="443"/>
        <end position="618"/>
    </location>
</feature>
<feature type="chain" id="PRO_5046742708" evidence="5">
    <location>
        <begin position="24"/>
        <end position="620"/>
    </location>
</feature>
<dbReference type="PROSITE" id="PS51257">
    <property type="entry name" value="PROKAR_LIPOPROTEIN"/>
    <property type="match status" value="1"/>
</dbReference>
<keyword evidence="2 4" id="KW-0378">Hydrolase</keyword>
<dbReference type="InterPro" id="IPR023296">
    <property type="entry name" value="Glyco_hydro_beta-prop_sf"/>
</dbReference>
<evidence type="ECO:0000256" key="4">
    <source>
        <dbReference type="RuleBase" id="RU362110"/>
    </source>
</evidence>